<dbReference type="GO" id="GO:0001681">
    <property type="term" value="F:sialate O-acetylesterase activity"/>
    <property type="evidence" value="ECO:0007669"/>
    <property type="project" value="InterPro"/>
</dbReference>
<evidence type="ECO:0000313" key="2">
    <source>
        <dbReference type="Proteomes" id="UP000619457"/>
    </source>
</evidence>
<proteinExistence type="predicted"/>
<sequence length="472" mass="52803">MVLQQGMPVPVWGEASPMEKVTVTFAGQQKSTTTDQNGKWELSLDPLKASKVGREMKINGQTELTISDVVVGEVWICSGQSNMQFGVAQVPEVRGLVPFARDIRSFEVKRTVALEEQEEVSGQWQSTHPKSAVAFSFAYFLNDIGDVPVGIIHASWGSSSIEAWMPRAMTKELPHFKTIMEEFDADSVRKAEIQDILNGPDGWTGQEDVFLRRQPNILYNGMMHPLIPFACRGLVWYQGERNTRYMAGMPEVDADTWFHRVAGIKEYGGILKQWVTEYRKEWKKEDMHFMVVMLPGFGKGTEGVVDPENPSEPSWAWMRESQMESLDLPGISVINTIDLGELENIHPTDKLPIGQRGALLAANLTLGMDIMAAGPVMKEVEVRQGQLIVNFDNAKGLKTINGGAPSGFWITDETGLWEYATSRIEGESVVLSSPKIKQPKYVRYAFAGKPKVNLVNANELPAYPFRTDTWEK</sequence>
<dbReference type="Gene3D" id="3.40.50.1110">
    <property type="entry name" value="SGNH hydrolase"/>
    <property type="match status" value="1"/>
</dbReference>
<accession>A0A918PJS3</accession>
<dbReference type="EMBL" id="BMWX01000001">
    <property type="protein sequence ID" value="GGZ13274.1"/>
    <property type="molecule type" value="Genomic_DNA"/>
</dbReference>
<dbReference type="SUPFAM" id="SSF52266">
    <property type="entry name" value="SGNH hydrolase"/>
    <property type="match status" value="1"/>
</dbReference>
<gene>
    <name evidence="1" type="ORF">GCM10007049_01320</name>
</gene>
<dbReference type="PANTHER" id="PTHR22901:SF0">
    <property type="entry name" value="SIALATE O-ACETYLESTERASE"/>
    <property type="match status" value="1"/>
</dbReference>
<reference evidence="1" key="2">
    <citation type="submission" date="2020-09" db="EMBL/GenBank/DDBJ databases">
        <authorList>
            <person name="Sun Q."/>
            <person name="Kim S."/>
        </authorList>
    </citation>
    <scope>NUCLEOTIDE SEQUENCE</scope>
    <source>
        <strain evidence="1">KCTC 12368</strain>
    </source>
</reference>
<dbReference type="Proteomes" id="UP000619457">
    <property type="component" value="Unassembled WGS sequence"/>
</dbReference>
<reference evidence="1" key="1">
    <citation type="journal article" date="2014" name="Int. J. Syst. Evol. Microbiol.">
        <title>Complete genome sequence of Corynebacterium casei LMG S-19264T (=DSM 44701T), isolated from a smear-ripened cheese.</title>
        <authorList>
            <consortium name="US DOE Joint Genome Institute (JGI-PGF)"/>
            <person name="Walter F."/>
            <person name="Albersmeier A."/>
            <person name="Kalinowski J."/>
            <person name="Ruckert C."/>
        </authorList>
    </citation>
    <scope>NUCLEOTIDE SEQUENCE</scope>
    <source>
        <strain evidence="1">KCTC 12368</strain>
    </source>
</reference>
<name>A0A918PJS3_9BACT</name>
<dbReference type="InterPro" id="IPR039329">
    <property type="entry name" value="SIAE"/>
</dbReference>
<dbReference type="InterPro" id="IPR036514">
    <property type="entry name" value="SGNH_hydro_sf"/>
</dbReference>
<dbReference type="PANTHER" id="PTHR22901">
    <property type="entry name" value="SIALATE O-ACETYLESTERASE"/>
    <property type="match status" value="1"/>
</dbReference>
<organism evidence="1 2">
    <name type="scientific">Echinicola pacifica</name>
    <dbReference type="NCBI Taxonomy" id="346377"/>
    <lineage>
        <taxon>Bacteria</taxon>
        <taxon>Pseudomonadati</taxon>
        <taxon>Bacteroidota</taxon>
        <taxon>Cytophagia</taxon>
        <taxon>Cytophagales</taxon>
        <taxon>Cyclobacteriaceae</taxon>
        <taxon>Echinicola</taxon>
    </lineage>
</organism>
<protein>
    <submittedName>
        <fullName evidence="1">Sialic-acid O-acetylesterase</fullName>
    </submittedName>
</protein>
<keyword evidence="2" id="KW-1185">Reference proteome</keyword>
<evidence type="ECO:0000313" key="1">
    <source>
        <dbReference type="EMBL" id="GGZ13274.1"/>
    </source>
</evidence>
<dbReference type="AlphaFoldDB" id="A0A918PJS3"/>
<dbReference type="GO" id="GO:0005975">
    <property type="term" value="P:carbohydrate metabolic process"/>
    <property type="evidence" value="ECO:0007669"/>
    <property type="project" value="TreeGrafter"/>
</dbReference>
<comment type="caution">
    <text evidence="1">The sequence shown here is derived from an EMBL/GenBank/DDBJ whole genome shotgun (WGS) entry which is preliminary data.</text>
</comment>